<protein>
    <submittedName>
        <fullName evidence="11">Efflux pump/antiporter</fullName>
    </submittedName>
</protein>
<proteinExistence type="inferred from homology"/>
<feature type="transmembrane region" description="Helical" evidence="9">
    <location>
        <begin position="188"/>
        <end position="210"/>
    </location>
</feature>
<evidence type="ECO:0000256" key="4">
    <source>
        <dbReference type="ARBA" id="ARBA00022449"/>
    </source>
</evidence>
<evidence type="ECO:0000256" key="9">
    <source>
        <dbReference type="SAM" id="Phobius"/>
    </source>
</evidence>
<sequence length="569" mass="61052">MEHNIPLITTIAVGLVVALILGFLAEKVKLPPLLGYLLAGIFIGPSTPGFVADMNIASELSEIGVMLLMFGVGLHFSIGDLLSVKRIAIPGAIVQMSLATVLGAALAHWWGWSWGSGLIFGLCLSCASTVVLLKALEARGILDSMNGRIAVGWLVVEDLATVLVLVLLPPLAGMLGSTSEALPAQDGPLWITLGKTLLQIVAFVALMLVAGRRALPWLLWQVARTGSRELFTLAVVAIAIGIAFGASKLFNVSFALGAFFAGMVMRESKFSHRAAEESLPLRDAFSVLFFVSVGMLFDPMILMQEPLHVLAVVAIIVLGKSLAALIITLALRYPLNTGMTVAASLAQIGEFSFILGGLGLALGLLPQEGMSLVLAGALVSIAINPLLFTLIEPLRRWVLARSAFARELESRQDPYAELPMDTDRKYLERQIVLVGYGRVGRRIAKVLDEQGIPYVIAEQNREVVDQLRKEGKAAVSGDAADPVVLIQAHIAKAAMLVVATPDSISARQMVETAKTLNPEVEIVIRTHSEDESYLMRRDGVGTVFFGEEELAKGMASHVSTRFAVLISHR</sequence>
<keyword evidence="7" id="KW-0406">Ion transport</keyword>
<keyword evidence="8 9" id="KW-0472">Membrane</keyword>
<keyword evidence="4" id="KW-0050">Antiport</keyword>
<dbReference type="Gene3D" id="3.40.50.720">
    <property type="entry name" value="NAD(P)-binding Rossmann-like Domain"/>
    <property type="match status" value="1"/>
</dbReference>
<keyword evidence="12" id="KW-1185">Reference proteome</keyword>
<evidence type="ECO:0000259" key="10">
    <source>
        <dbReference type="PROSITE" id="PS51201"/>
    </source>
</evidence>
<accession>A0ABQ2GY59</accession>
<evidence type="ECO:0000256" key="5">
    <source>
        <dbReference type="ARBA" id="ARBA00022692"/>
    </source>
</evidence>
<dbReference type="Pfam" id="PF00999">
    <property type="entry name" value="Na_H_Exchanger"/>
    <property type="match status" value="1"/>
</dbReference>
<feature type="domain" description="RCK N-terminal" evidence="10">
    <location>
        <begin position="428"/>
        <end position="544"/>
    </location>
</feature>
<evidence type="ECO:0000313" key="11">
    <source>
        <dbReference type="EMBL" id="GGM16777.1"/>
    </source>
</evidence>
<dbReference type="PANTHER" id="PTHR42751">
    <property type="entry name" value="SODIUM/HYDROGEN EXCHANGER FAMILY/TRKA DOMAIN PROTEIN"/>
    <property type="match status" value="1"/>
</dbReference>
<keyword evidence="3" id="KW-0813">Transport</keyword>
<dbReference type="PANTHER" id="PTHR42751:SF1">
    <property type="entry name" value="CATION_PROTON ANTIPORTER YBAL-RELATED"/>
    <property type="match status" value="1"/>
</dbReference>
<feature type="transmembrane region" description="Helical" evidence="9">
    <location>
        <begin position="63"/>
        <end position="82"/>
    </location>
</feature>
<feature type="transmembrane region" description="Helical" evidence="9">
    <location>
        <begin position="117"/>
        <end position="136"/>
    </location>
</feature>
<dbReference type="InterPro" id="IPR036291">
    <property type="entry name" value="NAD(P)-bd_dom_sf"/>
</dbReference>
<feature type="transmembrane region" description="Helical" evidence="9">
    <location>
        <begin position="309"/>
        <end position="333"/>
    </location>
</feature>
<keyword evidence="6 9" id="KW-1133">Transmembrane helix</keyword>
<evidence type="ECO:0000256" key="8">
    <source>
        <dbReference type="ARBA" id="ARBA00023136"/>
    </source>
</evidence>
<name>A0ABQ2GY59_9PSED</name>
<comment type="similarity">
    <text evidence="2">Belongs to the monovalent cation:proton antiporter 2 (CPA2) transporter (TC 2.A.37) family.</text>
</comment>
<dbReference type="InterPro" id="IPR006153">
    <property type="entry name" value="Cation/H_exchanger_TM"/>
</dbReference>
<comment type="subcellular location">
    <subcellularLocation>
        <location evidence="1">Membrane</location>
        <topology evidence="1">Multi-pass membrane protein</topology>
    </subcellularLocation>
</comment>
<feature type="transmembrane region" description="Helical" evidence="9">
    <location>
        <begin position="148"/>
        <end position="168"/>
    </location>
</feature>
<feature type="transmembrane region" description="Helical" evidence="9">
    <location>
        <begin position="6"/>
        <end position="26"/>
    </location>
</feature>
<dbReference type="InterPro" id="IPR038770">
    <property type="entry name" value="Na+/solute_symporter_sf"/>
</dbReference>
<feature type="transmembrane region" description="Helical" evidence="9">
    <location>
        <begin position="372"/>
        <end position="391"/>
    </location>
</feature>
<dbReference type="Gene3D" id="1.20.1530.20">
    <property type="match status" value="1"/>
</dbReference>
<dbReference type="Proteomes" id="UP000616499">
    <property type="component" value="Unassembled WGS sequence"/>
</dbReference>
<evidence type="ECO:0000256" key="7">
    <source>
        <dbReference type="ARBA" id="ARBA00023065"/>
    </source>
</evidence>
<feature type="transmembrane region" description="Helical" evidence="9">
    <location>
        <begin position="89"/>
        <end position="111"/>
    </location>
</feature>
<comment type="caution">
    <text evidence="11">The sequence shown here is derived from an EMBL/GenBank/DDBJ whole genome shotgun (WGS) entry which is preliminary data.</text>
</comment>
<feature type="transmembrane region" description="Helical" evidence="9">
    <location>
        <begin position="345"/>
        <end position="365"/>
    </location>
</feature>
<dbReference type="InterPro" id="IPR003148">
    <property type="entry name" value="RCK_N"/>
</dbReference>
<gene>
    <name evidence="11" type="ORF">GCM10009425_29710</name>
</gene>
<evidence type="ECO:0000256" key="6">
    <source>
        <dbReference type="ARBA" id="ARBA00022989"/>
    </source>
</evidence>
<evidence type="ECO:0000256" key="3">
    <source>
        <dbReference type="ARBA" id="ARBA00022448"/>
    </source>
</evidence>
<dbReference type="Pfam" id="PF02254">
    <property type="entry name" value="TrkA_N"/>
    <property type="match status" value="1"/>
</dbReference>
<reference evidence="12" key="1">
    <citation type="journal article" date="2019" name="Int. J. Syst. Evol. Microbiol.">
        <title>The Global Catalogue of Microorganisms (GCM) 10K type strain sequencing project: providing services to taxonomists for standard genome sequencing and annotation.</title>
        <authorList>
            <consortium name="The Broad Institute Genomics Platform"/>
            <consortium name="The Broad Institute Genome Sequencing Center for Infectious Disease"/>
            <person name="Wu L."/>
            <person name="Ma J."/>
        </authorList>
    </citation>
    <scope>NUCLEOTIDE SEQUENCE [LARGE SCALE GENOMIC DNA]</scope>
    <source>
        <strain evidence="12">JCM 13501</strain>
    </source>
</reference>
<evidence type="ECO:0000256" key="1">
    <source>
        <dbReference type="ARBA" id="ARBA00004141"/>
    </source>
</evidence>
<feature type="transmembrane region" description="Helical" evidence="9">
    <location>
        <begin position="33"/>
        <end position="51"/>
    </location>
</feature>
<dbReference type="PROSITE" id="PS51201">
    <property type="entry name" value="RCK_N"/>
    <property type="match status" value="1"/>
</dbReference>
<feature type="transmembrane region" description="Helical" evidence="9">
    <location>
        <begin position="284"/>
        <end position="302"/>
    </location>
</feature>
<dbReference type="EMBL" id="BMNW01000006">
    <property type="protein sequence ID" value="GGM16777.1"/>
    <property type="molecule type" value="Genomic_DNA"/>
</dbReference>
<dbReference type="NCBIfam" id="NF007950">
    <property type="entry name" value="PRK10669.1"/>
    <property type="match status" value="1"/>
</dbReference>
<dbReference type="SUPFAM" id="SSF51735">
    <property type="entry name" value="NAD(P)-binding Rossmann-fold domains"/>
    <property type="match status" value="1"/>
</dbReference>
<keyword evidence="5 9" id="KW-0812">Transmembrane</keyword>
<evidence type="ECO:0000256" key="2">
    <source>
        <dbReference type="ARBA" id="ARBA00005551"/>
    </source>
</evidence>
<evidence type="ECO:0000313" key="12">
    <source>
        <dbReference type="Proteomes" id="UP000616499"/>
    </source>
</evidence>
<feature type="transmembrane region" description="Helical" evidence="9">
    <location>
        <begin position="231"/>
        <end position="264"/>
    </location>
</feature>
<organism evidence="11 12">
    <name type="scientific">Pseudomonas asuensis</name>
    <dbReference type="NCBI Taxonomy" id="1825787"/>
    <lineage>
        <taxon>Bacteria</taxon>
        <taxon>Pseudomonadati</taxon>
        <taxon>Pseudomonadota</taxon>
        <taxon>Gammaproteobacteria</taxon>
        <taxon>Pseudomonadales</taxon>
        <taxon>Pseudomonadaceae</taxon>
        <taxon>Pseudomonas</taxon>
    </lineage>
</organism>
<dbReference type="RefSeq" id="WP_188866903.1">
    <property type="nucleotide sequence ID" value="NZ_BMNW01000006.1"/>
</dbReference>